<proteinExistence type="predicted"/>
<dbReference type="SUPFAM" id="SSF46785">
    <property type="entry name" value="Winged helix' DNA-binding domain"/>
    <property type="match status" value="1"/>
</dbReference>
<sequence length="194" mass="21656">MKIEDPRAMRALAHPLRFALLERLAIEGEATATELAALTDSTPSNCSFHLRTLAEFGYIERVPGHTGRDRPWRVVDIEQSWDDNGPDEESTAAVRALGATFLEWETTRIKATQHVPPPERWQGNLFQSGATLYVTPEEARAIGDEIGEIIMRYVPRWKNPETRPEGGELVRVFATSYLVPEPGQQSETADGAQS</sequence>
<dbReference type="Gene3D" id="1.10.10.10">
    <property type="entry name" value="Winged helix-like DNA-binding domain superfamily/Winged helix DNA-binding domain"/>
    <property type="match status" value="1"/>
</dbReference>
<dbReference type="InterPro" id="IPR001845">
    <property type="entry name" value="HTH_ArsR_DNA-bd_dom"/>
</dbReference>
<dbReference type="Pfam" id="PF12840">
    <property type="entry name" value="HTH_20"/>
    <property type="match status" value="1"/>
</dbReference>
<accession>A0A7M4DI63</accession>
<evidence type="ECO:0000259" key="1">
    <source>
        <dbReference type="SMART" id="SM00418"/>
    </source>
</evidence>
<comment type="caution">
    <text evidence="2">The sequence shown here is derived from an EMBL/GenBank/DDBJ whole genome shotgun (WGS) entry which is preliminary data.</text>
</comment>
<feature type="domain" description="HTH arsR-type" evidence="1">
    <location>
        <begin position="7"/>
        <end position="103"/>
    </location>
</feature>
<reference evidence="2 3" key="1">
    <citation type="submission" date="2019-11" db="EMBL/GenBank/DDBJ databases">
        <authorList>
            <person name="Criscuolo A."/>
        </authorList>
    </citation>
    <scope>NUCLEOTIDE SEQUENCE [LARGE SCALE GENOMIC DNA]</scope>
    <source>
        <strain evidence="2">CIP111667</strain>
    </source>
</reference>
<keyword evidence="3" id="KW-1185">Reference proteome</keyword>
<dbReference type="InterPro" id="IPR036390">
    <property type="entry name" value="WH_DNA-bd_sf"/>
</dbReference>
<gene>
    <name evidence="2" type="ORF">HALOF300_01814</name>
</gene>
<dbReference type="EMBL" id="CACRYJ010000025">
    <property type="protein sequence ID" value="VZO36627.1"/>
    <property type="molecule type" value="Genomic_DNA"/>
</dbReference>
<dbReference type="GO" id="GO:0003700">
    <property type="term" value="F:DNA-binding transcription factor activity"/>
    <property type="evidence" value="ECO:0007669"/>
    <property type="project" value="InterPro"/>
</dbReference>
<dbReference type="CDD" id="cd00090">
    <property type="entry name" value="HTH_ARSR"/>
    <property type="match status" value="1"/>
</dbReference>
<evidence type="ECO:0000313" key="3">
    <source>
        <dbReference type="Proteomes" id="UP000419743"/>
    </source>
</evidence>
<dbReference type="RefSeq" id="WP_156740626.1">
    <property type="nucleotide sequence ID" value="NZ_CACRYJ010000025.1"/>
</dbReference>
<dbReference type="Proteomes" id="UP000419743">
    <property type="component" value="Unassembled WGS sequence"/>
</dbReference>
<evidence type="ECO:0000313" key="2">
    <source>
        <dbReference type="EMBL" id="VZO36627.1"/>
    </source>
</evidence>
<organism evidence="2 3">
    <name type="scientific">Occultella aeris</name>
    <dbReference type="NCBI Taxonomy" id="2761496"/>
    <lineage>
        <taxon>Bacteria</taxon>
        <taxon>Bacillati</taxon>
        <taxon>Actinomycetota</taxon>
        <taxon>Actinomycetes</taxon>
        <taxon>Micrococcales</taxon>
        <taxon>Ruaniaceae</taxon>
        <taxon>Occultella</taxon>
    </lineage>
</organism>
<dbReference type="InterPro" id="IPR036388">
    <property type="entry name" value="WH-like_DNA-bd_sf"/>
</dbReference>
<dbReference type="SMART" id="SM00418">
    <property type="entry name" value="HTH_ARSR"/>
    <property type="match status" value="1"/>
</dbReference>
<dbReference type="AlphaFoldDB" id="A0A7M4DI63"/>
<protein>
    <submittedName>
        <fullName evidence="2">Helix-turn-helix domain protein</fullName>
    </submittedName>
</protein>
<dbReference type="InterPro" id="IPR011991">
    <property type="entry name" value="ArsR-like_HTH"/>
</dbReference>
<name>A0A7M4DI63_9MICO</name>